<reference evidence="5" key="1">
    <citation type="submission" date="2021-11" db="EMBL/GenBank/DDBJ databases">
        <title>The TAILOR 12: Case summaries of 12 patient that have undergone phage therapy for multidrug-resistant infections.</title>
        <authorList>
            <person name="Green S."/>
            <person name="Terwilliger A."/>
            <person name="Clark J."/>
            <person name="Salazar K."/>
            <person name="Maresso A."/>
        </authorList>
    </citation>
    <scope>NUCLEOTIDE SEQUENCE</scope>
</reference>
<dbReference type="SUPFAM" id="SSF52266">
    <property type="entry name" value="SGNH hydrolase"/>
    <property type="match status" value="1"/>
</dbReference>
<protein>
    <recommendedName>
        <fullName evidence="4">Bacteriophage T7 tail fibre protein-like N-terminal domain-containing protein</fullName>
    </recommendedName>
</protein>
<accession>A0A9E7M7P4</accession>
<dbReference type="EMBL" id="OL362270">
    <property type="protein sequence ID" value="URY99178.1"/>
    <property type="molecule type" value="Genomic_DNA"/>
</dbReference>
<evidence type="ECO:0000256" key="1">
    <source>
        <dbReference type="ARBA" id="ARBA00004328"/>
    </source>
</evidence>
<proteinExistence type="predicted"/>
<evidence type="ECO:0000256" key="2">
    <source>
        <dbReference type="ARBA" id="ARBA00022732"/>
    </source>
</evidence>
<keyword evidence="2" id="KW-1227">Viral tail protein</keyword>
<dbReference type="Proteomes" id="UP001055992">
    <property type="component" value="Segment"/>
</dbReference>
<organism evidence="5 6">
    <name type="scientific">Klebsiella phage 6937</name>
    <dbReference type="NCBI Taxonomy" id="2912294"/>
    <lineage>
        <taxon>Viruses</taxon>
        <taxon>Duplodnaviria</taxon>
        <taxon>Heunggongvirae</taxon>
        <taxon>Uroviricota</taxon>
        <taxon>Caudoviricetes</taxon>
        <taxon>Autographivirales</taxon>
        <taxon>Autonotataviridae</taxon>
        <taxon>Melnykvirinae</taxon>
        <taxon>Cullenvirus</taxon>
        <taxon>Cullenvirus 6937</taxon>
    </lineage>
</organism>
<gene>
    <name evidence="5" type="ORF">6937_0047</name>
</gene>
<dbReference type="InterPro" id="IPR005604">
    <property type="entry name" value="Phage_T7_tail_fibre-like_N"/>
</dbReference>
<comment type="subcellular location">
    <subcellularLocation>
        <location evidence="1">Virion</location>
    </subcellularLocation>
</comment>
<evidence type="ECO:0000313" key="5">
    <source>
        <dbReference type="EMBL" id="URY99178.1"/>
    </source>
</evidence>
<dbReference type="GO" id="GO:0098015">
    <property type="term" value="C:virus tail"/>
    <property type="evidence" value="ECO:0007669"/>
    <property type="project" value="UniProtKB-KW"/>
</dbReference>
<evidence type="ECO:0000256" key="3">
    <source>
        <dbReference type="ARBA" id="ARBA00022844"/>
    </source>
</evidence>
<name>A0A9E7M7P4_9CAUD</name>
<dbReference type="InterPro" id="IPR036514">
    <property type="entry name" value="SGNH_hydro_sf"/>
</dbReference>
<keyword evidence="6" id="KW-1185">Reference proteome</keyword>
<evidence type="ECO:0000259" key="4">
    <source>
        <dbReference type="Pfam" id="PF03906"/>
    </source>
</evidence>
<dbReference type="Pfam" id="PF03906">
    <property type="entry name" value="Phage_T7_tail"/>
    <property type="match status" value="1"/>
</dbReference>
<feature type="domain" description="Bacteriophage T7 tail fibre protein-like N-terminal" evidence="4">
    <location>
        <begin position="19"/>
        <end position="127"/>
    </location>
</feature>
<dbReference type="Gene3D" id="3.40.50.1110">
    <property type="entry name" value="SGNH hydrolase"/>
    <property type="match status" value="1"/>
</dbReference>
<evidence type="ECO:0000313" key="6">
    <source>
        <dbReference type="Proteomes" id="UP001055992"/>
    </source>
</evidence>
<keyword evidence="3" id="KW-0946">Virion</keyword>
<sequence>MDKSTLDWMTSNSTEPDYRTMVTYTADGITDQYEFNFPGGYLNKADIKAYMFDPEGVVRTDLTVEFIADNLVKLAPAQKEGNQVTIYRDTPKELPLVSFTDGAMIEARNLDRNAKQCIFAVAEILDKYNIVYSQVELAEMYAQAAAVAATQAQEQAAFVQSIYDRFKLTDDMIAEVEVARDTAVSSASIANSAAIRAEAASQAAIASSNLYQDNAEAQAKINSGAIPNGGYFYIISPNDKEIALLYRNNGGTIVPVMSGTGTQKSIPTKEAIDSILKLIRDMPTMLPILALADSRGYIGFRVEQNGSIYSGDHIEITSDGITLRDVGVEKDVLDLGGLRIERADGIGLRVVGDGGYYLDIIDSTGKPAWADVAPSPDPDPEPGGWDERTFVNALTGVAKGVSAGLTNKRNYRTQAPNCNYNHFIMYGQSLSTGYEGWPALSGVDTRLGNLMYGDAPRPASGGGTQFDPVNGVNAFRPLQAVVTGGGANRTVLSEIEVAALNRGAGNEGESPIVSCVNYIREQYYNIFNLKSDDEHKFVASCTGVAGRSIEALSKGADPELYNRFRQAVERAKALADAEGKTYCVPAIFFAQGEWNYTSSGTNDYSEYLSLLEKLRNDMVAEVYRICGAAQEHDPAFIIYQTGAGYTSATDLINVGRAQLDFANNTPGVYMSGPVYQYTDKGGHLDPNGYRAFGQKFGEAYVTSCLLRSGWFPVQPVKYVRKGPVIYGSFAAPGPLNFQRPYVFGTATDYVHKGFIVKTTDGNVRLTVSAVELITDSVVKITLAQEPTVSVDVVYADRTHHGGNGCLVDMSDTWAKYNYVWNAGTGQYPEHNIPALIGKPSDMRNWCVAHRKTVEVIS</sequence>